<comment type="caution">
    <text evidence="8">The sequence shown here is derived from an EMBL/GenBank/DDBJ whole genome shotgun (WGS) entry which is preliminary data.</text>
</comment>
<feature type="binding site" evidence="5">
    <location>
        <position position="83"/>
    </location>
    <ligand>
        <name>spermidine</name>
        <dbReference type="ChEBI" id="CHEBI:57834"/>
    </ligand>
</feature>
<dbReference type="Proteomes" id="UP000233350">
    <property type="component" value="Unassembled WGS sequence"/>
</dbReference>
<comment type="pathway">
    <text evidence="5">Amine and polyamine biosynthesis; spermidine biosynthesis; spermidine from putrescine: step 1/1.</text>
</comment>
<dbReference type="SUPFAM" id="SSF53335">
    <property type="entry name" value="S-adenosyl-L-methionine-dependent methyltransferases"/>
    <property type="match status" value="1"/>
</dbReference>
<dbReference type="RefSeq" id="WP_006801890.1">
    <property type="nucleotide sequence ID" value="NZ_CABKOI010000021.1"/>
</dbReference>
<dbReference type="GO" id="GO:0008295">
    <property type="term" value="P:spermidine biosynthetic process"/>
    <property type="evidence" value="ECO:0007669"/>
    <property type="project" value="UniProtKB-UniRule"/>
</dbReference>
<dbReference type="AlphaFoldDB" id="A0A2N3PJ90"/>
<dbReference type="GO" id="GO:0004766">
    <property type="term" value="F:spermidine synthase activity"/>
    <property type="evidence" value="ECO:0007669"/>
    <property type="project" value="UniProtKB-UniRule"/>
</dbReference>
<dbReference type="InterPro" id="IPR030374">
    <property type="entry name" value="PABS"/>
</dbReference>
<comment type="subunit">
    <text evidence="5">Homodimer or homotetramer.</text>
</comment>
<dbReference type="Gene3D" id="2.30.140.10">
    <property type="entry name" value="Spermidine synthase, tetramerisation domain"/>
    <property type="match status" value="1"/>
</dbReference>
<dbReference type="HAMAP" id="MF_00198">
    <property type="entry name" value="Spermidine_synth"/>
    <property type="match status" value="1"/>
</dbReference>
<keyword evidence="3 5" id="KW-0745">Spermidine biosynthesis</keyword>
<dbReference type="OrthoDB" id="9793120at2"/>
<evidence type="ECO:0000256" key="3">
    <source>
        <dbReference type="ARBA" id="ARBA00023066"/>
    </source>
</evidence>
<dbReference type="InterPro" id="IPR029063">
    <property type="entry name" value="SAM-dependent_MTases_sf"/>
</dbReference>
<dbReference type="EMBL" id="MBPK01000032">
    <property type="protein sequence ID" value="PKT81111.1"/>
    <property type="molecule type" value="Genomic_DNA"/>
</dbReference>
<dbReference type="InterPro" id="IPR001045">
    <property type="entry name" value="Spermi_synthase"/>
</dbReference>
<name>A0A2N3PJ90_9HELI</name>
<dbReference type="EC" id="2.5.1.16" evidence="5"/>
<evidence type="ECO:0000256" key="4">
    <source>
        <dbReference type="ARBA" id="ARBA00023115"/>
    </source>
</evidence>
<feature type="binding site" evidence="5">
    <location>
        <position position="29"/>
    </location>
    <ligand>
        <name>S-methyl-5'-thioadenosine</name>
        <dbReference type="ChEBI" id="CHEBI:17509"/>
    </ligand>
</feature>
<dbReference type="STRING" id="556267.HWAG_00199"/>
<comment type="catalytic activity">
    <reaction evidence="5">
        <text>S-adenosyl 3-(methylsulfanyl)propylamine + putrescine = S-methyl-5'-thioadenosine + spermidine + H(+)</text>
        <dbReference type="Rhea" id="RHEA:12721"/>
        <dbReference type="ChEBI" id="CHEBI:15378"/>
        <dbReference type="ChEBI" id="CHEBI:17509"/>
        <dbReference type="ChEBI" id="CHEBI:57443"/>
        <dbReference type="ChEBI" id="CHEBI:57834"/>
        <dbReference type="ChEBI" id="CHEBI:326268"/>
        <dbReference type="EC" id="2.5.1.16"/>
    </reaction>
</comment>
<organism evidence="8 9">
    <name type="scientific">Helicobacter winghamensis</name>
    <dbReference type="NCBI Taxonomy" id="157268"/>
    <lineage>
        <taxon>Bacteria</taxon>
        <taxon>Pseudomonadati</taxon>
        <taxon>Campylobacterota</taxon>
        <taxon>Epsilonproteobacteria</taxon>
        <taxon>Campylobacterales</taxon>
        <taxon>Helicobacteraceae</taxon>
        <taxon>Helicobacter</taxon>
    </lineage>
</organism>
<evidence type="ECO:0000256" key="1">
    <source>
        <dbReference type="ARBA" id="ARBA00007867"/>
    </source>
</evidence>
<proteinExistence type="inferred from homology"/>
<dbReference type="PANTHER" id="PTHR11558">
    <property type="entry name" value="SPERMIDINE/SPERMINE SYNTHASE"/>
    <property type="match status" value="1"/>
</dbReference>
<comment type="caution">
    <text evidence="5 6">Lacks conserved residue(s) required for the propagation of feature annotation.</text>
</comment>
<dbReference type="PANTHER" id="PTHR11558:SF11">
    <property type="entry name" value="SPERMIDINE SYNTHASE"/>
    <property type="match status" value="1"/>
</dbReference>
<keyword evidence="9" id="KW-1185">Reference proteome</keyword>
<sequence length="265" mass="30350">MWVTRSYNEKFQQEFKIERKLLEAKGAKNTLELFNSEAFGEIALLDEGLLLRNLLCVQSELLAHLSACSHKNPKRALIVGSFNLELAYEFLRHSALQVDFLQFDLKVLESLISFLPHYREVMEAERFQLIPQLSTEFLAQNTQEDSVKYDIILSLDSNANAYSKLLSDDGILITRTSQILLDTQKVKEQLKSLEDFSVKMPFFAPLSLLQDCYIFASKLYHPAADIQLQKADMLEDLEYYHANLHLSAFVLPKSVKSAFFGVAKN</sequence>
<evidence type="ECO:0000259" key="7">
    <source>
        <dbReference type="PROSITE" id="PS51006"/>
    </source>
</evidence>
<evidence type="ECO:0000256" key="2">
    <source>
        <dbReference type="ARBA" id="ARBA00022679"/>
    </source>
</evidence>
<reference evidence="8 9" key="1">
    <citation type="submission" date="2016-07" db="EMBL/GenBank/DDBJ databases">
        <title>Detection of Helicobacter winghamensis from caecal content of red fox (Vulpes vulpes).</title>
        <authorList>
            <person name="Zanoni R.G."/>
            <person name="Florio D."/>
            <person name="Caffara M."/>
            <person name="Renzi M."/>
            <person name="Parisi A."/>
            <person name="Pasquali F."/>
            <person name="Manfreda G."/>
        </authorList>
    </citation>
    <scope>NUCLEOTIDE SEQUENCE [LARGE SCALE GENOMIC DNA]</scope>
    <source>
        <strain evidence="8 9">295_13</strain>
    </source>
</reference>
<accession>A0A2N3PJ90</accession>
<dbReference type="UniPathway" id="UPA00248">
    <property type="reaction ID" value="UER00314"/>
</dbReference>
<evidence type="ECO:0000256" key="5">
    <source>
        <dbReference type="HAMAP-Rule" id="MF_00198"/>
    </source>
</evidence>
<comment type="function">
    <text evidence="5">Catalyzes the irreversible transfer of a propylamine group from the amino donor S-adenosylmethioninamine (decarboxy-AdoMet) to putrescine (1,4-diaminobutane) to yield spermidine.</text>
</comment>
<evidence type="ECO:0000313" key="8">
    <source>
        <dbReference type="EMBL" id="PKT81111.1"/>
    </source>
</evidence>
<keyword evidence="4 5" id="KW-0620">Polyamine biosynthesis</keyword>
<keyword evidence="2 5" id="KW-0808">Transferase</keyword>
<gene>
    <name evidence="5" type="primary">speE</name>
    <name evidence="8" type="ORF">BCM31_04830</name>
</gene>
<dbReference type="InterPro" id="IPR037163">
    <property type="entry name" value="Spermidine_synt_N_sf"/>
</dbReference>
<protein>
    <recommendedName>
        <fullName evidence="5">Polyamine aminopropyltransferase</fullName>
    </recommendedName>
    <alternativeName>
        <fullName evidence="5">Putrescine aminopropyltransferase</fullName>
        <shortName evidence="5">PAPT</shortName>
    </alternativeName>
    <alternativeName>
        <fullName evidence="5">Spermidine synthase</fullName>
        <shortName evidence="5">SPDS</shortName>
        <shortName evidence="5">SPDSY</shortName>
        <ecNumber evidence="5">2.5.1.16</ecNumber>
    </alternativeName>
</protein>
<feature type="domain" description="PABS" evidence="7">
    <location>
        <begin position="1"/>
        <end position="154"/>
    </location>
</feature>
<dbReference type="PROSITE" id="PS51006">
    <property type="entry name" value="PABS_2"/>
    <property type="match status" value="1"/>
</dbReference>
<comment type="similarity">
    <text evidence="1 5">Belongs to the spermidine/spermine synthase family.</text>
</comment>
<evidence type="ECO:0000256" key="6">
    <source>
        <dbReference type="PROSITE-ProRule" id="PRU00354"/>
    </source>
</evidence>
<dbReference type="InterPro" id="IPR035246">
    <property type="entry name" value="Spermidine_synt_N"/>
</dbReference>
<comment type="caution">
    <text evidence="5">Lacks the conserved Asp active site.</text>
</comment>
<dbReference type="Pfam" id="PF01564">
    <property type="entry name" value="Spermine_synth"/>
    <property type="match status" value="1"/>
</dbReference>
<dbReference type="Pfam" id="PF17284">
    <property type="entry name" value="Spermine_synt_N"/>
    <property type="match status" value="1"/>
</dbReference>
<evidence type="ECO:0000313" key="9">
    <source>
        <dbReference type="Proteomes" id="UP000233350"/>
    </source>
</evidence>
<dbReference type="Gene3D" id="3.40.50.150">
    <property type="entry name" value="Vaccinia Virus protein VP39"/>
    <property type="match status" value="1"/>
</dbReference>
<dbReference type="GeneID" id="97289494"/>
<dbReference type="GO" id="GO:0005829">
    <property type="term" value="C:cytosol"/>
    <property type="evidence" value="ECO:0007669"/>
    <property type="project" value="TreeGrafter"/>
</dbReference>